<comment type="caution">
    <text evidence="3">The sequence shown here is derived from an EMBL/GenBank/DDBJ whole genome shotgun (WGS) entry which is preliminary data.</text>
</comment>
<keyword evidence="4" id="KW-1185">Reference proteome</keyword>
<organism evidence="3 4">
    <name type="scientific">Opisthorchis felineus</name>
    <dbReference type="NCBI Taxonomy" id="147828"/>
    <lineage>
        <taxon>Eukaryota</taxon>
        <taxon>Metazoa</taxon>
        <taxon>Spiralia</taxon>
        <taxon>Lophotrochozoa</taxon>
        <taxon>Platyhelminthes</taxon>
        <taxon>Trematoda</taxon>
        <taxon>Digenea</taxon>
        <taxon>Opisthorchiida</taxon>
        <taxon>Opisthorchiata</taxon>
        <taxon>Opisthorchiidae</taxon>
        <taxon>Opisthorchis</taxon>
    </lineage>
</organism>
<evidence type="ECO:0000256" key="1">
    <source>
        <dbReference type="SAM" id="MobiDB-lite"/>
    </source>
</evidence>
<dbReference type="OrthoDB" id="10030336at2759"/>
<dbReference type="PROSITE" id="PS01179">
    <property type="entry name" value="PID"/>
    <property type="match status" value="2"/>
</dbReference>
<feature type="domain" description="PID" evidence="2">
    <location>
        <begin position="31"/>
        <end position="85"/>
    </location>
</feature>
<feature type="compositionally biased region" description="Polar residues" evidence="1">
    <location>
        <begin position="244"/>
        <end position="268"/>
    </location>
</feature>
<feature type="domain" description="PID" evidence="2">
    <location>
        <begin position="162"/>
        <end position="235"/>
    </location>
</feature>
<feature type="compositionally biased region" description="Basic and acidic residues" evidence="1">
    <location>
        <begin position="452"/>
        <end position="475"/>
    </location>
</feature>
<feature type="compositionally biased region" description="Polar residues" evidence="1">
    <location>
        <begin position="1003"/>
        <end position="1017"/>
    </location>
</feature>
<gene>
    <name evidence="3" type="ORF">CRM22_008227</name>
</gene>
<feature type="compositionally biased region" description="Basic and acidic residues" evidence="1">
    <location>
        <begin position="232"/>
        <end position="241"/>
    </location>
</feature>
<sequence length="1204" mass="133694">MPFRRRAYDFMLDDGLDTRIPVYSDEVFKQGIHFCAKFIGSMDIPRPQNRLEIVSSMRRIRYEFKEKGIKKQKVLIKVSADGVFVYARKKPKILLRWPGSKSPSVQYPIGRLYQDVLPQDGASIHDGNSSHHDGESTTDTTGGVLGLGLSDASILNCIHQSNLMMYHPIYRIFYVSHDSQDLNIFSYIARDSRTSVFRCNVFKAYKKLQAMRIVRTVGQAFDVCHRLAMQKQESKGTKEENITSDEQVAQSPHSKVKSVSTNSASSKQSTRKTRAMGSRHSDRENERGAKRKRSSDKSNPSRVKHGRCSGQPYGTHRKHDSSSGEKLGSELQKFQSSPSASREMNGPSSNGTALLLDEHSHSDDGGHHSGGATPISNKSKNSGSGGPFYKTSTNSVSSQSLRTSPSNVVNIDNSDNGIRTRSKSEMAHSTHPKRGTSSCHSPCSSQSSNRSKTFDERQSRESSDSRSATDSEHGSPGRSTDSSLETGCRSHSGKHKRSHPRRRRRSRESRQSSHSCRMTGAQRSKLKNSFTAQDLVWMLQKPASRNLSSYQMAAELRSLLTGTISAQDLLRYPVTGICQSRSVDTTLAGELLEGGEPGEPENTSNQLLNASSPKSTNFQRGFYPMDSDLMSWLPETLLRPTRSHPASGDLLTQQGSMDFDETTLSSLSSTLLPRDPHVSGTLEKQAFGNPAVSTQPNQIGSLLMKIRKDAHSTLEDQYISQLLRQNRDMRVWLNHMSDRLRRLELLTTAKQSQSVDLHGPPLGTVNLGRTAASVHQLKTSCNQSEKEHIFASPSNNLPNSTSLTVIGKRDLSSESSNLTKHYLGRDSPIVRNGSVRPTPNSGNPFRIPRSFSTYAEVELKPDISPRINGLRTNFPVNSVVSYQSSANGARTAGEEKSDAEYDEFLQLANRQEAFKPVHKAPIASRPFADDQVGFWPGQSLPMKTLGSINLPRSTSAYSDSLFPAHDPQTKSLATTRNFGPILPMSTEDDNRSPWNKHSPFIVSDSSPYTTDAESQMLGTPITSIPKPIPPPPQRQSQSSRQASSGPLQLQENDSSSEVQPPTHWSPSPSAVEEDTRQDQHRLLRSRSLHQNQLQITCRHSTAREESKSLPSISDEMENHTSDHNHSANHLEEMTSFGTHVKQPLIPPSQCQDDPKRRHSKIISLIAQVSAAQSEWLNTARTTHRNRRRSNLSSSFSKILHFQKS</sequence>
<feature type="compositionally biased region" description="Low complexity" evidence="1">
    <location>
        <begin position="437"/>
        <end position="451"/>
    </location>
</feature>
<reference evidence="3 4" key="1">
    <citation type="journal article" date="2019" name="BMC Genomics">
        <title>New insights from Opisthorchis felineus genome: update on genomics of the epidemiologically important liver flukes.</title>
        <authorList>
            <person name="Ershov N.I."/>
            <person name="Mordvinov V.A."/>
            <person name="Prokhortchouk E.B."/>
            <person name="Pakharukova M.Y."/>
            <person name="Gunbin K.V."/>
            <person name="Ustyantsev K."/>
            <person name="Genaev M.A."/>
            <person name="Blinov A.G."/>
            <person name="Mazur A."/>
            <person name="Boulygina E."/>
            <person name="Tsygankova S."/>
            <person name="Khrameeva E."/>
            <person name="Chekanov N."/>
            <person name="Fan G."/>
            <person name="Xiao A."/>
            <person name="Zhang H."/>
            <person name="Xu X."/>
            <person name="Yang H."/>
            <person name="Solovyev V."/>
            <person name="Lee S.M."/>
            <person name="Liu X."/>
            <person name="Afonnikov D.A."/>
            <person name="Skryabin K.G."/>
        </authorList>
    </citation>
    <scope>NUCLEOTIDE SEQUENCE [LARGE SCALE GENOMIC DNA]</scope>
    <source>
        <strain evidence="3">AK-0245</strain>
        <tissue evidence="3">Whole organism</tissue>
    </source>
</reference>
<dbReference type="PANTHER" id="PTHR11232:SF17">
    <property type="entry name" value="CAPON-LIKE PROTEIN"/>
    <property type="match status" value="1"/>
</dbReference>
<dbReference type="InterPro" id="IPR011993">
    <property type="entry name" value="PH-like_dom_sf"/>
</dbReference>
<dbReference type="InterPro" id="IPR051133">
    <property type="entry name" value="Adapter_Engulfment-Domain"/>
</dbReference>
<dbReference type="STRING" id="147828.A0A4S2LJ59"/>
<dbReference type="GO" id="GO:0050998">
    <property type="term" value="F:nitric-oxide synthase binding"/>
    <property type="evidence" value="ECO:0007669"/>
    <property type="project" value="TreeGrafter"/>
</dbReference>
<feature type="compositionally biased region" description="Polar residues" evidence="1">
    <location>
        <begin position="1047"/>
        <end position="1068"/>
    </location>
</feature>
<accession>A0A4S2LJ59</accession>
<evidence type="ECO:0000259" key="2">
    <source>
        <dbReference type="PROSITE" id="PS01179"/>
    </source>
</evidence>
<proteinExistence type="predicted"/>
<dbReference type="SUPFAM" id="SSF50729">
    <property type="entry name" value="PH domain-like"/>
    <property type="match status" value="2"/>
</dbReference>
<evidence type="ECO:0000313" key="4">
    <source>
        <dbReference type="Proteomes" id="UP000308267"/>
    </source>
</evidence>
<feature type="compositionally biased region" description="Basic and acidic residues" evidence="1">
    <location>
        <begin position="279"/>
        <end position="288"/>
    </location>
</feature>
<feature type="compositionally biased region" description="Basic and acidic residues" evidence="1">
    <location>
        <begin position="356"/>
        <end position="367"/>
    </location>
</feature>
<dbReference type="InterPro" id="IPR006020">
    <property type="entry name" value="PTB/PI_dom"/>
</dbReference>
<feature type="region of interest" description="Disordered" evidence="1">
    <location>
        <begin position="966"/>
        <end position="1125"/>
    </location>
</feature>
<feature type="compositionally biased region" description="Basic and acidic residues" evidence="1">
    <location>
        <begin position="1116"/>
        <end position="1125"/>
    </location>
</feature>
<dbReference type="AlphaFoldDB" id="A0A4S2LJ59"/>
<feature type="region of interest" description="Disordered" evidence="1">
    <location>
        <begin position="231"/>
        <end position="527"/>
    </location>
</feature>
<feature type="compositionally biased region" description="Basic residues" evidence="1">
    <location>
        <begin position="491"/>
        <end position="507"/>
    </location>
</feature>
<feature type="region of interest" description="Disordered" evidence="1">
    <location>
        <begin position="1179"/>
        <end position="1204"/>
    </location>
</feature>
<dbReference type="Pfam" id="PF00640">
    <property type="entry name" value="PID"/>
    <property type="match status" value="1"/>
</dbReference>
<dbReference type="Gene3D" id="2.30.29.30">
    <property type="entry name" value="Pleckstrin-homology domain (PH domain)/Phosphotyrosine-binding domain (PTB)"/>
    <property type="match status" value="2"/>
</dbReference>
<name>A0A4S2LJ59_OPIFE</name>
<feature type="region of interest" description="Disordered" evidence="1">
    <location>
        <begin position="824"/>
        <end position="847"/>
    </location>
</feature>
<feature type="compositionally biased region" description="Polar residues" evidence="1">
    <location>
        <begin position="390"/>
        <end position="419"/>
    </location>
</feature>
<protein>
    <recommendedName>
        <fullName evidence="2">PID domain-containing protein</fullName>
    </recommendedName>
</protein>
<dbReference type="PANTHER" id="PTHR11232">
    <property type="entry name" value="PHOSPHOTYROSINE INTERACTION DOMAIN-CONTAINING FAMILY MEMBER"/>
    <property type="match status" value="1"/>
</dbReference>
<feature type="compositionally biased region" description="Polar residues" evidence="1">
    <location>
        <begin position="1088"/>
        <end position="1099"/>
    </location>
</feature>
<dbReference type="SMART" id="SM00462">
    <property type="entry name" value="PTB"/>
    <property type="match status" value="1"/>
</dbReference>
<evidence type="ECO:0000313" key="3">
    <source>
        <dbReference type="EMBL" id="TGZ60989.1"/>
    </source>
</evidence>
<dbReference type="EMBL" id="SJOL01008155">
    <property type="protein sequence ID" value="TGZ60989.1"/>
    <property type="molecule type" value="Genomic_DNA"/>
</dbReference>
<feature type="compositionally biased region" description="Polar residues" evidence="1">
    <location>
        <begin position="602"/>
        <end position="616"/>
    </location>
</feature>
<feature type="compositionally biased region" description="Low complexity" evidence="1">
    <location>
        <begin position="1034"/>
        <end position="1046"/>
    </location>
</feature>
<dbReference type="Proteomes" id="UP000308267">
    <property type="component" value="Unassembled WGS sequence"/>
</dbReference>
<feature type="region of interest" description="Disordered" evidence="1">
    <location>
        <begin position="591"/>
        <end position="616"/>
    </location>
</feature>
<feature type="compositionally biased region" description="Polar residues" evidence="1">
    <location>
        <begin position="332"/>
        <end position="352"/>
    </location>
</feature>